<feature type="domain" description="Carbohydrate kinase PfkB" evidence="3">
    <location>
        <begin position="16"/>
        <end position="303"/>
    </location>
</feature>
<reference evidence="4 5" key="1">
    <citation type="submission" date="2010-12" db="EMBL/GenBank/DDBJ databases">
        <title>Whole genome sequence of Anaerolinea thermophila UNI-1.</title>
        <authorList>
            <person name="Narita-Yamada S."/>
            <person name="Kishi E."/>
            <person name="Watanabe Y."/>
            <person name="Takasaki K."/>
            <person name="Ankai A."/>
            <person name="Oguchi A."/>
            <person name="Fukui S."/>
            <person name="Takahashi M."/>
            <person name="Yashiro I."/>
            <person name="Hosoyama A."/>
            <person name="Sekiguchi Y."/>
            <person name="Hanada S."/>
            <person name="Fujita N."/>
        </authorList>
    </citation>
    <scope>NUCLEOTIDE SEQUENCE [LARGE SCALE GENOMIC DNA]</scope>
    <source>
        <strain evidence="5">DSM 14523 / JCM 11388 / NBRC 100420 / UNI-1</strain>
    </source>
</reference>
<dbReference type="PROSITE" id="PS00583">
    <property type="entry name" value="PFKB_KINASES_1"/>
    <property type="match status" value="1"/>
</dbReference>
<dbReference type="EMBL" id="AP012029">
    <property type="protein sequence ID" value="BAJ64282.1"/>
    <property type="molecule type" value="Genomic_DNA"/>
</dbReference>
<dbReference type="RefSeq" id="WP_013560650.1">
    <property type="nucleotide sequence ID" value="NC_014960.1"/>
</dbReference>
<evidence type="ECO:0000256" key="1">
    <source>
        <dbReference type="ARBA" id="ARBA00022679"/>
    </source>
</evidence>
<dbReference type="Gene3D" id="3.40.1190.20">
    <property type="match status" value="1"/>
</dbReference>
<dbReference type="InterPro" id="IPR029056">
    <property type="entry name" value="Ribokinase-like"/>
</dbReference>
<keyword evidence="5" id="KW-1185">Reference proteome</keyword>
<organism evidence="4 5">
    <name type="scientific">Anaerolinea thermophila (strain DSM 14523 / JCM 11388 / NBRC 100420 / UNI-1)</name>
    <dbReference type="NCBI Taxonomy" id="926569"/>
    <lineage>
        <taxon>Bacteria</taxon>
        <taxon>Bacillati</taxon>
        <taxon>Chloroflexota</taxon>
        <taxon>Anaerolineae</taxon>
        <taxon>Anaerolineales</taxon>
        <taxon>Anaerolineaceae</taxon>
        <taxon>Anaerolinea</taxon>
    </lineage>
</organism>
<keyword evidence="2 4" id="KW-0418">Kinase</keyword>
<name>E8MY51_ANATU</name>
<dbReference type="InterPro" id="IPR002173">
    <property type="entry name" value="Carboh/pur_kinase_PfkB_CS"/>
</dbReference>
<dbReference type="PANTHER" id="PTHR10584">
    <property type="entry name" value="SUGAR KINASE"/>
    <property type="match status" value="1"/>
</dbReference>
<dbReference type="Proteomes" id="UP000008922">
    <property type="component" value="Chromosome"/>
</dbReference>
<evidence type="ECO:0000313" key="4">
    <source>
        <dbReference type="EMBL" id="BAJ64282.1"/>
    </source>
</evidence>
<evidence type="ECO:0000259" key="3">
    <source>
        <dbReference type="Pfam" id="PF00294"/>
    </source>
</evidence>
<dbReference type="eggNOG" id="COG0524">
    <property type="taxonomic scope" value="Bacteria"/>
</dbReference>
<dbReference type="HOGENOM" id="CLU_027634_11_2_0"/>
<evidence type="ECO:0000313" key="5">
    <source>
        <dbReference type="Proteomes" id="UP000008922"/>
    </source>
</evidence>
<sequence length="318" mass="33688">MSLESLQERADRPVLAIGAAGLDMVGVITEPVTERLANPASIRFSFGGVARNVAENLARLGQAVRLATAVGEDPFGSDLLEHTASCGVDVSPSLHVKGYDTGSYLAVYESDGTLKMALEDMQVLQALTPAYIRELEPLFAESSVIFVDANLPPKTLKVVVQQARRLKVPVCADTTSVVLAERLLPYLKHLFLLSTNSKEASVLTNHTPDVTGRASALEVSRFLINQGVEVVIIALAAFGVVYATSETSGHVPAVRTKVVDPTGAGDALTATTLFGLLNNIPLDDSVRLGVTAASLVLRHTGPVYPGISLESLYDQLIG</sequence>
<evidence type="ECO:0000256" key="2">
    <source>
        <dbReference type="ARBA" id="ARBA00022777"/>
    </source>
</evidence>
<dbReference type="InterPro" id="IPR011611">
    <property type="entry name" value="PfkB_dom"/>
</dbReference>
<dbReference type="CDD" id="cd01941">
    <property type="entry name" value="YeiC_kinase_like"/>
    <property type="match status" value="1"/>
</dbReference>
<keyword evidence="1" id="KW-0808">Transferase</keyword>
<dbReference type="KEGG" id="atm:ANT_22560"/>
<dbReference type="STRING" id="926569.ANT_22560"/>
<dbReference type="GO" id="GO:0016301">
    <property type="term" value="F:kinase activity"/>
    <property type="evidence" value="ECO:0007669"/>
    <property type="project" value="UniProtKB-KW"/>
</dbReference>
<dbReference type="PANTHER" id="PTHR10584:SF166">
    <property type="entry name" value="RIBOKINASE"/>
    <property type="match status" value="1"/>
</dbReference>
<protein>
    <submittedName>
        <fullName evidence="4">Carbohydrate kinase</fullName>
    </submittedName>
</protein>
<dbReference type="OrthoDB" id="9806249at2"/>
<accession>E8MY51</accession>
<dbReference type="Pfam" id="PF00294">
    <property type="entry name" value="PfkB"/>
    <property type="match status" value="1"/>
</dbReference>
<dbReference type="AlphaFoldDB" id="E8MY51"/>
<dbReference type="InParanoid" id="E8MY51"/>
<dbReference type="SUPFAM" id="SSF53613">
    <property type="entry name" value="Ribokinase-like"/>
    <property type="match status" value="1"/>
</dbReference>
<gene>
    <name evidence="4" type="ordered locus">ANT_22560</name>
</gene>
<proteinExistence type="predicted"/>